<feature type="transmembrane region" description="Helical" evidence="1">
    <location>
        <begin position="59"/>
        <end position="81"/>
    </location>
</feature>
<keyword evidence="1" id="KW-1133">Transmembrane helix</keyword>
<dbReference type="RefSeq" id="WP_265765551.1">
    <property type="nucleotide sequence ID" value="NZ_JAGGJA010000004.1"/>
</dbReference>
<feature type="transmembrane region" description="Helical" evidence="1">
    <location>
        <begin position="93"/>
        <end position="116"/>
    </location>
</feature>
<keyword evidence="3" id="KW-1185">Reference proteome</keyword>
<dbReference type="EMBL" id="JAGGJA010000004">
    <property type="protein sequence ID" value="MCW9706819.1"/>
    <property type="molecule type" value="Genomic_DNA"/>
</dbReference>
<organism evidence="2 3">
    <name type="scientific">Fodinibius salsisoli</name>
    <dbReference type="NCBI Taxonomy" id="2820877"/>
    <lineage>
        <taxon>Bacteria</taxon>
        <taxon>Pseudomonadati</taxon>
        <taxon>Balneolota</taxon>
        <taxon>Balneolia</taxon>
        <taxon>Balneolales</taxon>
        <taxon>Balneolaceae</taxon>
        <taxon>Fodinibius</taxon>
    </lineage>
</organism>
<keyword evidence="1" id="KW-0812">Transmembrane</keyword>
<keyword evidence="1" id="KW-0472">Membrane</keyword>
<sequence length="331" mass="37994">MDPVTHGLIGATATQSFADKQKLRSLSFIGFISALLPDLDILIGRSADPLLNLEYHRQFSHALLFIPIGALIATGLTWWFVKKRLNFKQTYLFSLLAYSTAGLADTFTSYGVQLLWPFTDERFNWNLISVFDPLFSIVLVLLVGLAFYKRKQLFAWVGLSWMVVYLSFGFSQHQKAQTLAYELADQRGHQVKQLILKPTIANQLLWSLRYVHTDSLYADGVRLLPFTKPKIYKGQSTQLLNWRQKYARFKGSTMYEDIQRFSTLSEDILIAHPEYDNIIGDGRYAMLPTSLSPLWGIKIDTLNPDQHISFKTYREATPSVRTQFKKMLMGN</sequence>
<evidence type="ECO:0000313" key="3">
    <source>
        <dbReference type="Proteomes" id="UP001207918"/>
    </source>
</evidence>
<gene>
    <name evidence="2" type="ORF">J6I44_08115</name>
</gene>
<dbReference type="PANTHER" id="PTHR40031">
    <property type="entry name" value="HYPOTHETICAL MEMBRANE SPANNING PROTEIN"/>
    <property type="match status" value="1"/>
</dbReference>
<feature type="transmembrane region" description="Helical" evidence="1">
    <location>
        <begin position="153"/>
        <end position="170"/>
    </location>
</feature>
<accession>A0ABT3PLI6</accession>
<name>A0ABT3PLI6_9BACT</name>
<dbReference type="PANTHER" id="PTHR40031:SF1">
    <property type="entry name" value="MEMBRANE-BOUND METAL-DEPENDENT HYDROLASE"/>
    <property type="match status" value="1"/>
</dbReference>
<dbReference type="InterPro" id="IPR007404">
    <property type="entry name" value="YdjM-like"/>
</dbReference>
<dbReference type="Pfam" id="PF04307">
    <property type="entry name" value="YdjM"/>
    <property type="match status" value="1"/>
</dbReference>
<keyword evidence="2" id="KW-0378">Hydrolase</keyword>
<reference evidence="2 3" key="1">
    <citation type="submission" date="2021-03" db="EMBL/GenBank/DDBJ databases">
        <title>Aliifodinibius sp. nov., a new bacterium isolated from saline soil.</title>
        <authorList>
            <person name="Galisteo C."/>
            <person name="De La Haba R."/>
            <person name="Sanchez-Porro C."/>
            <person name="Ventosa A."/>
        </authorList>
    </citation>
    <scope>NUCLEOTIDE SEQUENCE [LARGE SCALE GENOMIC DNA]</scope>
    <source>
        <strain evidence="2 3">1BSP15-2V2</strain>
    </source>
</reference>
<feature type="transmembrane region" description="Helical" evidence="1">
    <location>
        <begin position="128"/>
        <end position="148"/>
    </location>
</feature>
<dbReference type="InterPro" id="IPR053170">
    <property type="entry name" value="Transcription_regulator"/>
</dbReference>
<evidence type="ECO:0000313" key="2">
    <source>
        <dbReference type="EMBL" id="MCW9706819.1"/>
    </source>
</evidence>
<protein>
    <submittedName>
        <fullName evidence="2">Metal-dependent hydrolase</fullName>
    </submittedName>
</protein>
<feature type="transmembrane region" description="Helical" evidence="1">
    <location>
        <begin position="26"/>
        <end position="47"/>
    </location>
</feature>
<evidence type="ECO:0000256" key="1">
    <source>
        <dbReference type="SAM" id="Phobius"/>
    </source>
</evidence>
<dbReference type="Proteomes" id="UP001207918">
    <property type="component" value="Unassembled WGS sequence"/>
</dbReference>
<proteinExistence type="predicted"/>
<dbReference type="GO" id="GO:0016787">
    <property type="term" value="F:hydrolase activity"/>
    <property type="evidence" value="ECO:0007669"/>
    <property type="project" value="UniProtKB-KW"/>
</dbReference>
<comment type="caution">
    <text evidence="2">The sequence shown here is derived from an EMBL/GenBank/DDBJ whole genome shotgun (WGS) entry which is preliminary data.</text>
</comment>